<feature type="transmembrane region" description="Helical" evidence="1">
    <location>
        <begin position="356"/>
        <end position="375"/>
    </location>
</feature>
<keyword evidence="1" id="KW-1133">Transmembrane helix</keyword>
<keyword evidence="1" id="KW-0472">Membrane</keyword>
<dbReference type="SUPFAM" id="SSF103473">
    <property type="entry name" value="MFS general substrate transporter"/>
    <property type="match status" value="1"/>
</dbReference>
<dbReference type="InterPro" id="IPR011701">
    <property type="entry name" value="MFS"/>
</dbReference>
<organism evidence="2 3">
    <name type="scientific">Holothuria leucospilota</name>
    <name type="common">Black long sea cucumber</name>
    <name type="synonym">Mertensiothuria leucospilota</name>
    <dbReference type="NCBI Taxonomy" id="206669"/>
    <lineage>
        <taxon>Eukaryota</taxon>
        <taxon>Metazoa</taxon>
        <taxon>Echinodermata</taxon>
        <taxon>Eleutherozoa</taxon>
        <taxon>Echinozoa</taxon>
        <taxon>Holothuroidea</taxon>
        <taxon>Aspidochirotacea</taxon>
        <taxon>Aspidochirotida</taxon>
        <taxon>Holothuriidae</taxon>
        <taxon>Holothuria</taxon>
    </lineage>
</organism>
<feature type="transmembrane region" description="Helical" evidence="1">
    <location>
        <begin position="100"/>
        <end position="122"/>
    </location>
</feature>
<evidence type="ECO:0000256" key="1">
    <source>
        <dbReference type="SAM" id="Phobius"/>
    </source>
</evidence>
<dbReference type="InterPro" id="IPR036259">
    <property type="entry name" value="MFS_trans_sf"/>
</dbReference>
<feature type="transmembrane region" description="Helical" evidence="1">
    <location>
        <begin position="75"/>
        <end position="94"/>
    </location>
</feature>
<dbReference type="EMBL" id="JAIZAY010000001">
    <property type="protein sequence ID" value="KAJ8048937.1"/>
    <property type="molecule type" value="Genomic_DNA"/>
</dbReference>
<feature type="transmembrane region" description="Helical" evidence="1">
    <location>
        <begin position="165"/>
        <end position="183"/>
    </location>
</feature>
<dbReference type="InterPro" id="IPR050327">
    <property type="entry name" value="Proton-linked_MCT"/>
</dbReference>
<comment type="caution">
    <text evidence="2">The sequence shown here is derived from an EMBL/GenBank/DDBJ whole genome shotgun (WGS) entry which is preliminary data.</text>
</comment>
<keyword evidence="1" id="KW-0812">Transmembrane</keyword>
<protein>
    <submittedName>
        <fullName evidence="2">Monocarboxylate transporter 7</fullName>
    </submittedName>
</protein>
<feature type="transmembrane region" description="Helical" evidence="1">
    <location>
        <begin position="381"/>
        <end position="403"/>
    </location>
</feature>
<accession>A0A9Q1CP19</accession>
<feature type="transmembrane region" description="Helical" evidence="1">
    <location>
        <begin position="134"/>
        <end position="153"/>
    </location>
</feature>
<proteinExistence type="predicted"/>
<feature type="transmembrane region" description="Helical" evidence="1">
    <location>
        <begin position="326"/>
        <end position="349"/>
    </location>
</feature>
<dbReference type="OrthoDB" id="2213137at2759"/>
<name>A0A9Q1CP19_HOLLE</name>
<feature type="transmembrane region" description="Helical" evidence="1">
    <location>
        <begin position="415"/>
        <end position="433"/>
    </location>
</feature>
<dbReference type="Pfam" id="PF07690">
    <property type="entry name" value="MFS_1"/>
    <property type="match status" value="1"/>
</dbReference>
<dbReference type="GO" id="GO:0008028">
    <property type="term" value="F:monocarboxylic acid transmembrane transporter activity"/>
    <property type="evidence" value="ECO:0007669"/>
    <property type="project" value="TreeGrafter"/>
</dbReference>
<evidence type="ECO:0000313" key="2">
    <source>
        <dbReference type="EMBL" id="KAJ8048937.1"/>
    </source>
</evidence>
<sequence length="468" mass="51521">MNLTWRQYQALIARCLYKFFLDGTLKAYGVIMEETVNSFHAHHYVIGCAFSLQTGIGYLIAPLAGVFDQRVHPRIIASIGGFLAGLGFIGRAFLPSSELWLLFLCLSLSGVGFGLVNIITVISLKETFESTYPTAYSVTLLPSYIGIAVMPPLLEYLQREYGEHIGMIVFGVLSWTLMLSGLFTPSGKTDSKEEIEMADMEMLHTNQLGNDTTRGVQKSCNGAETTDMEDYNEQSKLFQHASSTTERVIEGDIKGMKIRENGKCGESDETIVAWTGVKAWILIAKNHPEFLFLTFITILFDHGFTSWSIFLVPYGEYLGLDSSTAVWLSTLGGISGLVGRLFCIILFCVNRMNLSLGLLMPILCVTSAYVISLFYSSFLALAVVSILSGFGLSAQSCTLSSWVPSCVCEYNFKSAVYGFYALCGIMALSGGITTGNNSLVHPLFMYFFVLLLLTNTETLENKCTLTTP</sequence>
<dbReference type="AlphaFoldDB" id="A0A9Q1CP19"/>
<gene>
    <name evidence="2" type="ORF">HOLleu_01452</name>
</gene>
<keyword evidence="3" id="KW-1185">Reference proteome</keyword>
<dbReference type="PANTHER" id="PTHR11360">
    <property type="entry name" value="MONOCARBOXYLATE TRANSPORTER"/>
    <property type="match status" value="1"/>
</dbReference>
<reference evidence="2" key="1">
    <citation type="submission" date="2021-10" db="EMBL/GenBank/DDBJ databases">
        <title>Tropical sea cucumber genome reveals ecological adaptation and Cuvierian tubules defense mechanism.</title>
        <authorList>
            <person name="Chen T."/>
        </authorList>
    </citation>
    <scope>NUCLEOTIDE SEQUENCE</scope>
    <source>
        <strain evidence="2">Nanhai2018</strain>
        <tissue evidence="2">Muscle</tissue>
    </source>
</reference>
<dbReference type="Gene3D" id="1.20.1250.20">
    <property type="entry name" value="MFS general substrate transporter like domains"/>
    <property type="match status" value="1"/>
</dbReference>
<feature type="transmembrane region" description="Helical" evidence="1">
    <location>
        <begin position="290"/>
        <end position="314"/>
    </location>
</feature>
<dbReference type="Proteomes" id="UP001152320">
    <property type="component" value="Chromosome 1"/>
</dbReference>
<evidence type="ECO:0000313" key="3">
    <source>
        <dbReference type="Proteomes" id="UP001152320"/>
    </source>
</evidence>
<dbReference type="PANTHER" id="PTHR11360:SF303">
    <property type="entry name" value="MAJOR FACILITATOR SUPERFAMILY (MFS) PROFILE DOMAIN-CONTAINING PROTEIN"/>
    <property type="match status" value="1"/>
</dbReference>
<feature type="transmembrane region" description="Helical" evidence="1">
    <location>
        <begin position="439"/>
        <end position="456"/>
    </location>
</feature>